<evidence type="ECO:0000256" key="1">
    <source>
        <dbReference type="SAM" id="MobiDB-lite"/>
    </source>
</evidence>
<comment type="caution">
    <text evidence="2">The sequence shown here is derived from an EMBL/GenBank/DDBJ whole genome shotgun (WGS) entry which is preliminary data.</text>
</comment>
<gene>
    <name evidence="2" type="ORF">EMPG_15478</name>
</gene>
<feature type="compositionally biased region" description="Low complexity" evidence="1">
    <location>
        <begin position="241"/>
        <end position="252"/>
    </location>
</feature>
<organism evidence="2 3">
    <name type="scientific">Blastomyces silverae</name>
    <dbReference type="NCBI Taxonomy" id="2060906"/>
    <lineage>
        <taxon>Eukaryota</taxon>
        <taxon>Fungi</taxon>
        <taxon>Dikarya</taxon>
        <taxon>Ascomycota</taxon>
        <taxon>Pezizomycotina</taxon>
        <taxon>Eurotiomycetes</taxon>
        <taxon>Eurotiomycetidae</taxon>
        <taxon>Onygenales</taxon>
        <taxon>Ajellomycetaceae</taxon>
        <taxon>Blastomyces</taxon>
    </lineage>
</organism>
<sequence length="520" mass="56614">MPASTEILVHISAPGTINEDANYRAHADAYFDFEPVSRVRIYPEPPSSETGTDEIVDAPHQTTPQSQAEGDAHRAAELEEGGQSESQYIPNFLSSGKSTSLSSAWGPSFGETTRGLLLDLPEISIQRSFSQNDTDNVDENSFVATDNFPEVPGISGGPSLQTAILSSQRTPTPPSEVLDSQASFQASWDVERDNSPPRRSVPVIQIGRTPLETQRSQAKRRRISVSPECIPSSIPPPPSATPASSASELPTTLPSQPQPQPQPQPERYQTLAKPVATAPSATFERLSSLPLEINPPRPVPSSTAQFTTHITPTLQMLTDKLKVSRIYNPSRQTRPLRTLERGYWLLNLTISDPITNTNGNNKDNINAPPSAPSSIATPNSKPWTSKHFFDFWDFLSKFIADDGRAGWGVWCICEPHSHPPPSCSMCSASSSLSHSVIDLTSPDPFQCSAEPGTQSGQEEGRRGLGGGADDAKHVTVKIYTWGEVAPHIYLLMYLASDRSVRKVPGVQWRDGAEEPVVFMD</sequence>
<dbReference type="OrthoDB" id="5395975at2759"/>
<dbReference type="AlphaFoldDB" id="A0A0H1BIU6"/>
<feature type="region of interest" description="Disordered" evidence="1">
    <location>
        <begin position="41"/>
        <end position="92"/>
    </location>
</feature>
<protein>
    <submittedName>
        <fullName evidence="2">Uncharacterized protein</fullName>
    </submittedName>
</protein>
<name>A0A0H1BIU6_9EURO</name>
<feature type="compositionally biased region" description="Polar residues" evidence="1">
    <location>
        <begin position="158"/>
        <end position="170"/>
    </location>
</feature>
<dbReference type="Proteomes" id="UP000053573">
    <property type="component" value="Unassembled WGS sequence"/>
</dbReference>
<evidence type="ECO:0000313" key="2">
    <source>
        <dbReference type="EMBL" id="KLJ09096.1"/>
    </source>
</evidence>
<feature type="compositionally biased region" description="Polar residues" evidence="1">
    <location>
        <begin position="83"/>
        <end position="92"/>
    </location>
</feature>
<keyword evidence="3" id="KW-1185">Reference proteome</keyword>
<feature type="region of interest" description="Disordered" evidence="1">
    <location>
        <begin position="145"/>
        <end position="271"/>
    </location>
</feature>
<feature type="region of interest" description="Disordered" evidence="1">
    <location>
        <begin position="447"/>
        <end position="468"/>
    </location>
</feature>
<evidence type="ECO:0000313" key="3">
    <source>
        <dbReference type="Proteomes" id="UP000053573"/>
    </source>
</evidence>
<feature type="region of interest" description="Disordered" evidence="1">
    <location>
        <begin position="357"/>
        <end position="378"/>
    </location>
</feature>
<accession>A0A0H1BIU6</accession>
<dbReference type="STRING" id="2060906.A0A0H1BIU6"/>
<reference evidence="3" key="1">
    <citation type="journal article" date="2015" name="PLoS Genet.">
        <title>The dynamic genome and transcriptome of the human fungal pathogen Blastomyces and close relative Emmonsia.</title>
        <authorList>
            <person name="Munoz J.F."/>
            <person name="Gauthier G.M."/>
            <person name="Desjardins C.A."/>
            <person name="Gallo J.E."/>
            <person name="Holder J."/>
            <person name="Sullivan T.D."/>
            <person name="Marty A.J."/>
            <person name="Carmen J.C."/>
            <person name="Chen Z."/>
            <person name="Ding L."/>
            <person name="Gujja S."/>
            <person name="Magrini V."/>
            <person name="Misas E."/>
            <person name="Mitreva M."/>
            <person name="Priest M."/>
            <person name="Saif S."/>
            <person name="Whiston E.A."/>
            <person name="Young S."/>
            <person name="Zeng Q."/>
            <person name="Goldman W.E."/>
            <person name="Mardis E.R."/>
            <person name="Taylor J.W."/>
            <person name="McEwen J.G."/>
            <person name="Clay O.K."/>
            <person name="Klein B.S."/>
            <person name="Cuomo C.A."/>
        </authorList>
    </citation>
    <scope>NUCLEOTIDE SEQUENCE [LARGE SCALE GENOMIC DNA]</scope>
    <source>
        <strain evidence="3">UAMH 139</strain>
    </source>
</reference>
<proteinExistence type="predicted"/>
<dbReference type="EMBL" id="LDEV01002431">
    <property type="protein sequence ID" value="KLJ09096.1"/>
    <property type="molecule type" value="Genomic_DNA"/>
</dbReference>